<name>A0A494XLL6_9BURK</name>
<protein>
    <recommendedName>
        <fullName evidence="3">Cysteine-rich CWC family protein</fullName>
    </recommendedName>
</protein>
<accession>A0A494XLL6</accession>
<sequence length="81" mass="8062">MIAPTNPSAAACTRARCPRCSVAFDCECGAAPGQCWCASMPALPAGRLAPGMPCLCPGCLAAELAAADVNQSALSNHSDAP</sequence>
<dbReference type="Proteomes" id="UP000280434">
    <property type="component" value="Unassembled WGS sequence"/>
</dbReference>
<evidence type="ECO:0000313" key="1">
    <source>
        <dbReference type="EMBL" id="RKP49556.1"/>
    </source>
</evidence>
<proteinExistence type="predicted"/>
<comment type="caution">
    <text evidence="1">The sequence shown here is derived from an EMBL/GenBank/DDBJ whole genome shotgun (WGS) entry which is preliminary data.</text>
</comment>
<evidence type="ECO:0000313" key="2">
    <source>
        <dbReference type="Proteomes" id="UP000280434"/>
    </source>
</evidence>
<organism evidence="1 2">
    <name type="scientific">Trinickia fusca</name>
    <dbReference type="NCBI Taxonomy" id="2419777"/>
    <lineage>
        <taxon>Bacteria</taxon>
        <taxon>Pseudomonadati</taxon>
        <taxon>Pseudomonadota</taxon>
        <taxon>Betaproteobacteria</taxon>
        <taxon>Burkholderiales</taxon>
        <taxon>Burkholderiaceae</taxon>
        <taxon>Trinickia</taxon>
    </lineage>
</organism>
<gene>
    <name evidence="1" type="ORF">D7S89_11815</name>
</gene>
<reference evidence="1 2" key="1">
    <citation type="submission" date="2018-10" db="EMBL/GenBank/DDBJ databases">
        <title>Paraburkholderia sp. 7MK8-2, isolated from soil.</title>
        <authorList>
            <person name="Gao Z.-H."/>
            <person name="Qiu L.-H."/>
        </authorList>
    </citation>
    <scope>NUCLEOTIDE SEQUENCE [LARGE SCALE GENOMIC DNA]</scope>
    <source>
        <strain evidence="1 2">7MK8-2</strain>
    </source>
</reference>
<keyword evidence="2" id="KW-1185">Reference proteome</keyword>
<evidence type="ECO:0008006" key="3">
    <source>
        <dbReference type="Google" id="ProtNLM"/>
    </source>
</evidence>
<dbReference type="OrthoDB" id="331868at2"/>
<dbReference type="EMBL" id="RBZV01000003">
    <property type="protein sequence ID" value="RKP49556.1"/>
    <property type="molecule type" value="Genomic_DNA"/>
</dbReference>
<dbReference type="AlphaFoldDB" id="A0A494XLL6"/>